<evidence type="ECO:0000313" key="13">
    <source>
        <dbReference type="RefSeq" id="XP_031754924.1"/>
    </source>
</evidence>
<dbReference type="GO" id="GO:0043194">
    <property type="term" value="C:axon initial segment"/>
    <property type="evidence" value="ECO:0000318"/>
    <property type="project" value="GO_Central"/>
</dbReference>
<evidence type="ECO:0000256" key="4">
    <source>
        <dbReference type="ARBA" id="ARBA00022737"/>
    </source>
</evidence>
<dbReference type="GO" id="GO:0072659">
    <property type="term" value="P:protein localization to plasma membrane"/>
    <property type="evidence" value="ECO:0000318"/>
    <property type="project" value="GO_Central"/>
</dbReference>
<dbReference type="AGR" id="Xenbase:XB-GENE-948898"/>
<feature type="repeat" description="ANK" evidence="10">
    <location>
        <begin position="289"/>
        <end position="321"/>
    </location>
</feature>
<dbReference type="SUPFAM" id="SSF48403">
    <property type="entry name" value="Ankyrin repeat"/>
    <property type="match status" value="1"/>
</dbReference>
<keyword evidence="11" id="KW-1185">Reference proteome</keyword>
<dbReference type="Gene3D" id="1.25.40.20">
    <property type="entry name" value="Ankyrin repeat-containing domain"/>
    <property type="match status" value="2"/>
</dbReference>
<evidence type="ECO:0000256" key="7">
    <source>
        <dbReference type="ARBA" id="ARBA00053725"/>
    </source>
</evidence>
<dbReference type="PROSITE" id="PS50297">
    <property type="entry name" value="ANK_REP_REGION"/>
    <property type="match status" value="2"/>
</dbReference>
<keyword evidence="4" id="KW-0677">Repeat</keyword>
<evidence type="ECO:0000313" key="14">
    <source>
        <dbReference type="Xenbase" id="XB-GENE-948898"/>
    </source>
</evidence>
<dbReference type="RefSeq" id="XP_031754924.1">
    <property type="nucleotide sequence ID" value="XM_031899064.1"/>
</dbReference>
<comment type="subcellular location">
    <subcellularLocation>
        <location evidence="2">Cytoplasm</location>
    </subcellularLocation>
    <subcellularLocation>
        <location evidence="1">Nucleus</location>
    </subcellularLocation>
</comment>
<comment type="subunit">
    <text evidence="8">Interacts with AARS; the interaction is direct.</text>
</comment>
<comment type="function">
    <text evidence="7">Required to prevent the misactivation of serine (Ser) with tRNA(Ala) by promoting the hydrolysis of Ser-mischarged tRNA(Ala), thereby playing a role in translational fidelity. Binds directly to the catalytic domain of AARS/AlaRS and captures Ser that is misactivated by AARS/AlaRS, preventing the charging of Ser adenylates to tRNA(Ala) and precluding Ser misincorporation in nascent peptides.</text>
</comment>
<evidence type="ECO:0000256" key="10">
    <source>
        <dbReference type="PROSITE-ProRule" id="PRU00023"/>
    </source>
</evidence>
<dbReference type="Xenbase" id="XB-GENE-948898">
    <property type="gene designation" value="ankrd16"/>
</dbReference>
<evidence type="ECO:0000256" key="8">
    <source>
        <dbReference type="ARBA" id="ARBA00062703"/>
    </source>
</evidence>
<dbReference type="OrthoDB" id="4772757at2759"/>
<dbReference type="FunFam" id="1.25.40.20:FF:000336">
    <property type="entry name" value="Ankyrin repeat domain-containing protein 16"/>
    <property type="match status" value="1"/>
</dbReference>
<dbReference type="GO" id="GO:0007411">
    <property type="term" value="P:axon guidance"/>
    <property type="evidence" value="ECO:0000318"/>
    <property type="project" value="GO_Central"/>
</dbReference>
<dbReference type="Pfam" id="PF12796">
    <property type="entry name" value="Ank_2"/>
    <property type="match status" value="2"/>
</dbReference>
<keyword evidence="3" id="KW-0963">Cytoplasm</keyword>
<dbReference type="GO" id="GO:0050808">
    <property type="term" value="P:synapse organization"/>
    <property type="evidence" value="ECO:0000318"/>
    <property type="project" value="GO_Central"/>
</dbReference>
<dbReference type="SMART" id="SM00248">
    <property type="entry name" value="ANK"/>
    <property type="match status" value="8"/>
</dbReference>
<dbReference type="RefSeq" id="XP_031754923.1">
    <property type="nucleotide sequence ID" value="XM_031899063.1"/>
</dbReference>
<dbReference type="CTD" id="54522"/>
<dbReference type="InterPro" id="IPR002110">
    <property type="entry name" value="Ankyrin_rpt"/>
</dbReference>
<feature type="repeat" description="ANK" evidence="10">
    <location>
        <begin position="186"/>
        <end position="209"/>
    </location>
</feature>
<evidence type="ECO:0000256" key="6">
    <source>
        <dbReference type="ARBA" id="ARBA00023242"/>
    </source>
</evidence>
<dbReference type="GO" id="GO:0044325">
    <property type="term" value="F:transmembrane transporter binding"/>
    <property type="evidence" value="ECO:0000318"/>
    <property type="project" value="GO_Central"/>
</dbReference>
<reference evidence="12 13" key="1">
    <citation type="submission" date="2025-04" db="UniProtKB">
        <authorList>
            <consortium name="RefSeq"/>
        </authorList>
    </citation>
    <scope>IDENTIFICATION</scope>
    <source>
        <strain evidence="12 13">Nigerian</strain>
        <tissue evidence="12 13">Liver and blood</tissue>
    </source>
</reference>
<evidence type="ECO:0000256" key="3">
    <source>
        <dbReference type="ARBA" id="ARBA00022490"/>
    </source>
</evidence>
<protein>
    <recommendedName>
        <fullName evidence="9">Ankyrin repeat domain-containing protein 16</fullName>
    </recommendedName>
</protein>
<evidence type="ECO:0000256" key="5">
    <source>
        <dbReference type="ARBA" id="ARBA00023043"/>
    </source>
</evidence>
<feature type="repeat" description="ANK" evidence="10">
    <location>
        <begin position="119"/>
        <end position="151"/>
    </location>
</feature>
<evidence type="ECO:0000313" key="12">
    <source>
        <dbReference type="RefSeq" id="XP_031754923.1"/>
    </source>
</evidence>
<dbReference type="InterPro" id="IPR036770">
    <property type="entry name" value="Ankyrin_rpt-contain_sf"/>
</dbReference>
<dbReference type="GO" id="GO:0016020">
    <property type="term" value="C:membrane"/>
    <property type="evidence" value="ECO:0000318"/>
    <property type="project" value="GO_Central"/>
</dbReference>
<dbReference type="OMA" id="TRCQYEP"/>
<dbReference type="PROSITE" id="PS50088">
    <property type="entry name" value="ANK_REPEAT"/>
    <property type="match status" value="5"/>
</dbReference>
<dbReference type="GO" id="GO:0045202">
    <property type="term" value="C:synapse"/>
    <property type="evidence" value="ECO:0000318"/>
    <property type="project" value="GO_Central"/>
</dbReference>
<sequence length="380" mass="42347">MEKKISMKMNDEEQYKHMLRVIQEGQLDLLQDQLQRETHLLGGLSVKHFGKSGDTLVHYAARLGHLSILAYLVEAVGMDVEVLNNDYKRPLHEAASMGHRNCLLYLLSRDAEVDCLKKADWTPLMMACTKTKLDIIKDLIEHSANPMLKNKDGWNCFHIATREGDVAIVQYLLDVFPDIWKTESKIKRTPLHTAAMHGRFEVMELLLERCNYDPDCKDSCGITPFMDAVQNGHLSIAQLLIEKKKVCCSALDRMGAQALHLAAITGQNESLQYLVSQLGVNVNEKGTSMQLSALHYAAKEGHAGTVLTLLTLGADIHCKDLKGRSGSPIRIIGSLWVTGGEGDLTDYGDAAALLLTSGQPEWQLFTWQLLVSMQPVSTFF</sequence>
<evidence type="ECO:0000256" key="9">
    <source>
        <dbReference type="ARBA" id="ARBA00067264"/>
    </source>
</evidence>
<dbReference type="Pfam" id="PF00023">
    <property type="entry name" value="Ank"/>
    <property type="match status" value="1"/>
</dbReference>
<keyword evidence="5 10" id="KW-0040">ANK repeat</keyword>
<feature type="repeat" description="ANK" evidence="10">
    <location>
        <begin position="52"/>
        <end position="85"/>
    </location>
</feature>
<gene>
    <name evidence="12 13 14" type="primary">ankrd16</name>
</gene>
<feature type="repeat" description="ANK" evidence="10">
    <location>
        <begin position="86"/>
        <end position="118"/>
    </location>
</feature>
<dbReference type="PANTHER" id="PTHR24198:SF185">
    <property type="entry name" value="ANKYRIN-3"/>
    <property type="match status" value="1"/>
</dbReference>
<accession>A0A8J1JAM8</accession>
<evidence type="ECO:0000256" key="1">
    <source>
        <dbReference type="ARBA" id="ARBA00004123"/>
    </source>
</evidence>
<evidence type="ECO:0000256" key="2">
    <source>
        <dbReference type="ARBA" id="ARBA00004496"/>
    </source>
</evidence>
<dbReference type="GO" id="GO:0005737">
    <property type="term" value="C:cytoplasm"/>
    <property type="evidence" value="ECO:0000318"/>
    <property type="project" value="GO_Central"/>
</dbReference>
<evidence type="ECO:0000313" key="11">
    <source>
        <dbReference type="Proteomes" id="UP000008143"/>
    </source>
</evidence>
<dbReference type="PANTHER" id="PTHR24198">
    <property type="entry name" value="ANKYRIN REPEAT AND PROTEIN KINASE DOMAIN-CONTAINING PROTEIN"/>
    <property type="match status" value="1"/>
</dbReference>
<dbReference type="Proteomes" id="UP000008143">
    <property type="component" value="Chromosome 3"/>
</dbReference>
<dbReference type="AlphaFoldDB" id="A0A8J1JAM8"/>
<proteinExistence type="predicted"/>
<organism evidence="11 12">
    <name type="scientific">Xenopus tropicalis</name>
    <name type="common">Western clawed frog</name>
    <name type="synonym">Silurana tropicalis</name>
    <dbReference type="NCBI Taxonomy" id="8364"/>
    <lineage>
        <taxon>Eukaryota</taxon>
        <taxon>Metazoa</taxon>
        <taxon>Chordata</taxon>
        <taxon>Craniata</taxon>
        <taxon>Vertebrata</taxon>
        <taxon>Euteleostomi</taxon>
        <taxon>Amphibia</taxon>
        <taxon>Batrachia</taxon>
        <taxon>Anura</taxon>
        <taxon>Pipoidea</taxon>
        <taxon>Pipidae</taxon>
        <taxon>Xenopodinae</taxon>
        <taxon>Xenopus</taxon>
        <taxon>Silurana</taxon>
    </lineage>
</organism>
<dbReference type="GO" id="GO:0005634">
    <property type="term" value="C:nucleus"/>
    <property type="evidence" value="ECO:0007669"/>
    <property type="project" value="UniProtKB-SubCell"/>
</dbReference>
<name>A0A8J1JAM8_XENTR</name>
<keyword evidence="6" id="KW-0539">Nucleus</keyword>
<dbReference type="GeneID" id="100489502"/>
<dbReference type="Pfam" id="PF13637">
    <property type="entry name" value="Ank_4"/>
    <property type="match status" value="1"/>
</dbReference>